<comment type="caution">
    <text evidence="7">The sequence shown here is derived from an EMBL/GenBank/DDBJ whole genome shotgun (WGS) entry which is preliminary data.</text>
</comment>
<feature type="transmembrane region" description="Helical" evidence="6">
    <location>
        <begin position="79"/>
        <end position="96"/>
    </location>
</feature>
<dbReference type="InterPro" id="IPR022369">
    <property type="entry name" value="Integral_membrane_TerC_rswitch"/>
</dbReference>
<keyword evidence="5 6" id="KW-0472">Membrane</keyword>
<protein>
    <submittedName>
        <fullName evidence="7">Transporter</fullName>
    </submittedName>
</protein>
<dbReference type="EMBL" id="LQBM01000004">
    <property type="protein sequence ID" value="KUG58279.1"/>
    <property type="molecule type" value="Genomic_DNA"/>
</dbReference>
<dbReference type="Proteomes" id="UP000054023">
    <property type="component" value="Unassembled WGS sequence"/>
</dbReference>
<keyword evidence="8" id="KW-1185">Reference proteome</keyword>
<dbReference type="GO" id="GO:0016020">
    <property type="term" value="C:membrane"/>
    <property type="evidence" value="ECO:0007669"/>
    <property type="project" value="UniProtKB-SubCell"/>
</dbReference>
<feature type="transmembrane region" description="Helical" evidence="6">
    <location>
        <begin position="6"/>
        <end position="27"/>
    </location>
</feature>
<gene>
    <name evidence="7" type="ORF">AVL63_06900</name>
</gene>
<evidence type="ECO:0000256" key="1">
    <source>
        <dbReference type="ARBA" id="ARBA00004141"/>
    </source>
</evidence>
<organism evidence="7 8">
    <name type="scientific">Nesterenkonia jeotgali</name>
    <dbReference type="NCBI Taxonomy" id="317018"/>
    <lineage>
        <taxon>Bacteria</taxon>
        <taxon>Bacillati</taxon>
        <taxon>Actinomycetota</taxon>
        <taxon>Actinomycetes</taxon>
        <taxon>Micrococcales</taxon>
        <taxon>Micrococcaceae</taxon>
        <taxon>Nesterenkonia</taxon>
    </lineage>
</organism>
<feature type="transmembrane region" description="Helical" evidence="6">
    <location>
        <begin position="132"/>
        <end position="148"/>
    </location>
</feature>
<dbReference type="PANTHER" id="PTHR30238">
    <property type="entry name" value="MEMBRANE BOUND PREDICTED REDOX MODULATOR"/>
    <property type="match status" value="1"/>
</dbReference>
<evidence type="ECO:0000256" key="6">
    <source>
        <dbReference type="SAM" id="Phobius"/>
    </source>
</evidence>
<dbReference type="Pfam" id="PF03741">
    <property type="entry name" value="TerC"/>
    <property type="match status" value="1"/>
</dbReference>
<proteinExistence type="inferred from homology"/>
<evidence type="ECO:0000256" key="5">
    <source>
        <dbReference type="ARBA" id="ARBA00023136"/>
    </source>
</evidence>
<feature type="transmembrane region" description="Helical" evidence="6">
    <location>
        <begin position="254"/>
        <end position="278"/>
    </location>
</feature>
<evidence type="ECO:0000256" key="4">
    <source>
        <dbReference type="ARBA" id="ARBA00022989"/>
    </source>
</evidence>
<keyword evidence="4 6" id="KW-1133">Transmembrane helix</keyword>
<dbReference type="PANTHER" id="PTHR30238:SF0">
    <property type="entry name" value="THYLAKOID MEMBRANE PROTEIN TERC, CHLOROPLASTIC"/>
    <property type="match status" value="1"/>
</dbReference>
<dbReference type="RefSeq" id="WP_058889510.1">
    <property type="nucleotide sequence ID" value="NZ_LQBM01000004.1"/>
</dbReference>
<name>A0A0W8IEA6_9MICC</name>
<feature type="transmembrane region" description="Helical" evidence="6">
    <location>
        <begin position="103"/>
        <end position="126"/>
    </location>
</feature>
<comment type="similarity">
    <text evidence="2">Belongs to the TerC family.</text>
</comment>
<evidence type="ECO:0000256" key="2">
    <source>
        <dbReference type="ARBA" id="ARBA00007511"/>
    </source>
</evidence>
<evidence type="ECO:0000256" key="3">
    <source>
        <dbReference type="ARBA" id="ARBA00022692"/>
    </source>
</evidence>
<sequence length="400" mass="44367">MEISPLVWTVTLALIIGLLLFDFVFHVRKAHTPTIKEAALWSAFYVGVALLFGLGFFALGHPEMATEYYAGYVTEKALSVDNLFVFLVIMGSFNVPREYQQKVLLFGIVFALIARSGFIFIGAGLISLWSDVFYLFGIILLMTAGQLLKKELAGDSGGDEADNFIIRFARKHLNTTDDFHGDKLTTRIDGKRMFTPMLLVMLAIGGTDLLFAVDSIPAIYGLTQEPFIVFAATAFSLMGLRQLYFLIDGLLDRLIYLSYGLALILGFIGVKLMIHALHENNLPFINGGEDVSVVEIETGLSLMVIVGVLIVTVVASLMAPKGRALRAIQNAEKYNQRYVDLSEKAPKDREFSLIKTAEKSDYWSAKVAQVPEKYQADLIEHRGNYVALLEKARGLRTGVK</sequence>
<evidence type="ECO:0000313" key="8">
    <source>
        <dbReference type="Proteomes" id="UP000054023"/>
    </source>
</evidence>
<accession>A0A0W8IEA6</accession>
<feature type="transmembrane region" description="Helical" evidence="6">
    <location>
        <begin position="298"/>
        <end position="319"/>
    </location>
</feature>
<evidence type="ECO:0000313" key="7">
    <source>
        <dbReference type="EMBL" id="KUG58279.1"/>
    </source>
</evidence>
<dbReference type="NCBIfam" id="TIGR03718">
    <property type="entry name" value="R_switched_Alx"/>
    <property type="match status" value="1"/>
</dbReference>
<keyword evidence="3 6" id="KW-0812">Transmembrane</keyword>
<dbReference type="InterPro" id="IPR005496">
    <property type="entry name" value="Integral_membrane_TerC"/>
</dbReference>
<feature type="transmembrane region" description="Helical" evidence="6">
    <location>
        <begin position="197"/>
        <end position="220"/>
    </location>
</feature>
<comment type="subcellular location">
    <subcellularLocation>
        <location evidence="1">Membrane</location>
        <topology evidence="1">Multi-pass membrane protein</topology>
    </subcellularLocation>
</comment>
<dbReference type="OrthoDB" id="5242957at2"/>
<dbReference type="AlphaFoldDB" id="A0A0W8IEA6"/>
<reference evidence="8" key="1">
    <citation type="submission" date="2015-12" db="EMBL/GenBank/DDBJ databases">
        <authorList>
            <person name="Nair G.R."/>
            <person name="Kaur G."/>
            <person name="Mayilraj S."/>
        </authorList>
    </citation>
    <scope>NUCLEOTIDE SEQUENCE [LARGE SCALE GENOMIC DNA]</scope>
    <source>
        <strain evidence="8">CD08_7</strain>
    </source>
</reference>
<feature type="transmembrane region" description="Helical" evidence="6">
    <location>
        <begin position="226"/>
        <end position="247"/>
    </location>
</feature>
<feature type="transmembrane region" description="Helical" evidence="6">
    <location>
        <begin position="39"/>
        <end position="59"/>
    </location>
</feature>